<evidence type="ECO:0000313" key="2">
    <source>
        <dbReference type="Proteomes" id="UP000283958"/>
    </source>
</evidence>
<dbReference type="EMBL" id="QRMN01000042">
    <property type="protein sequence ID" value="RHJ74070.1"/>
    <property type="molecule type" value="Genomic_DNA"/>
</dbReference>
<organism evidence="1 2">
    <name type="scientific">Phocaeicola vulgatus</name>
    <name type="common">Bacteroides vulgatus</name>
    <dbReference type="NCBI Taxonomy" id="821"/>
    <lineage>
        <taxon>Bacteria</taxon>
        <taxon>Pseudomonadati</taxon>
        <taxon>Bacteroidota</taxon>
        <taxon>Bacteroidia</taxon>
        <taxon>Bacteroidales</taxon>
        <taxon>Bacteroidaceae</taxon>
        <taxon>Phocaeicola</taxon>
    </lineage>
</organism>
<comment type="caution">
    <text evidence="1">The sequence shown here is derived from an EMBL/GenBank/DDBJ whole genome shotgun (WGS) entry which is preliminary data.</text>
</comment>
<name>A0A415DE73_PHOVU</name>
<evidence type="ECO:0000313" key="1">
    <source>
        <dbReference type="EMBL" id="RHJ74070.1"/>
    </source>
</evidence>
<dbReference type="Proteomes" id="UP000283958">
    <property type="component" value="Unassembled WGS sequence"/>
</dbReference>
<sequence length="93" mass="10700">MPQRNNEMEAHDGRLRNKTSFFNRVYDCNGKSDCQSYSDTTITGIPFPAIYMQGDVNRTHPCPHWAETFPVQSSGRLALIGPNFWGGKQRFFR</sequence>
<proteinExistence type="predicted"/>
<reference evidence="1 2" key="1">
    <citation type="submission" date="2018-08" db="EMBL/GenBank/DDBJ databases">
        <title>A genome reference for cultivated species of the human gut microbiota.</title>
        <authorList>
            <person name="Zou Y."/>
            <person name="Xue W."/>
            <person name="Luo G."/>
        </authorList>
    </citation>
    <scope>NUCLEOTIDE SEQUENCE [LARGE SCALE GENOMIC DNA]</scope>
    <source>
        <strain evidence="1 2">AM09-18</strain>
    </source>
</reference>
<accession>A0A415DE73</accession>
<gene>
    <name evidence="1" type="ORF">DW105_15495</name>
</gene>
<dbReference type="AlphaFoldDB" id="A0A415DE73"/>
<protein>
    <submittedName>
        <fullName evidence="1">Uncharacterized protein</fullName>
    </submittedName>
</protein>